<feature type="region of interest" description="Disordered" evidence="1">
    <location>
        <begin position="275"/>
        <end position="299"/>
    </location>
</feature>
<sequence>MKSPSRTRLNTVHIDHTGQDLPRIERIDAATVDSTVHTETSTEALTIPTGAKRSNAHLEDNRTDSPKKTYDARAYYEANKQEIDEWYDEQHTLKLGIPKYGKMKHSKDPWYIKVAAYRKYIGLVQSPKKKQKLNNGTAKPTQHPALAEEPPRRVGRPDQVRYSADRVPVPEFPRQIEDCERTPTGRYACSHQTHDPSRDCCRNGMDTAAKKTAIKKEKERWKAAVEKLIDEKQLDGRHRTWERWVTPRLREKYQPALFKEEEEWRERRKLERLEDERRRMEAKKQRSEKEQRPPERQFVQQRLMQQQRSHLPSPPVRTHQGICHYPPAHATPVQVNHPPKMNHRPRADPLQPPALPVVVREAGTRVQQAQSRATFVTPSQTHSQPLGKQSTPPDNRLRNASRVHLIEHMDHGMHRDTVKRQNRETVDSGSNCGLPTSSATSTQPVISAAPSRKRSRSEQTVAKERERKRARTRQDAGSGVQSTVPRHTSMLRPELPYLAELPQAFATGNKAVDEEMKRILEYAYQTNLILSGYA</sequence>
<feature type="region of interest" description="Disordered" evidence="1">
    <location>
        <begin position="368"/>
        <end position="396"/>
    </location>
</feature>
<feature type="compositionally biased region" description="Basic and acidic residues" evidence="1">
    <location>
        <begin position="56"/>
        <end position="66"/>
    </location>
</feature>
<gene>
    <name evidence="2" type="ORF">SLS59_009141</name>
</gene>
<organism evidence="2 3">
    <name type="scientific">Nothophoma quercina</name>
    <dbReference type="NCBI Taxonomy" id="749835"/>
    <lineage>
        <taxon>Eukaryota</taxon>
        <taxon>Fungi</taxon>
        <taxon>Dikarya</taxon>
        <taxon>Ascomycota</taxon>
        <taxon>Pezizomycotina</taxon>
        <taxon>Dothideomycetes</taxon>
        <taxon>Pleosporomycetidae</taxon>
        <taxon>Pleosporales</taxon>
        <taxon>Pleosporineae</taxon>
        <taxon>Didymellaceae</taxon>
        <taxon>Nothophoma</taxon>
    </lineage>
</organism>
<feature type="region of interest" description="Disordered" evidence="1">
    <location>
        <begin position="33"/>
        <end position="66"/>
    </location>
</feature>
<feature type="compositionally biased region" description="Basic and acidic residues" evidence="1">
    <location>
        <begin position="413"/>
        <end position="426"/>
    </location>
</feature>
<feature type="compositionally biased region" description="Basic and acidic residues" evidence="1">
    <location>
        <begin position="275"/>
        <end position="295"/>
    </location>
</feature>
<feature type="region of interest" description="Disordered" evidence="1">
    <location>
        <begin position="413"/>
        <end position="484"/>
    </location>
</feature>
<comment type="caution">
    <text evidence="2">The sequence shown here is derived from an EMBL/GenBank/DDBJ whole genome shotgun (WGS) entry which is preliminary data.</text>
</comment>
<evidence type="ECO:0000256" key="1">
    <source>
        <dbReference type="SAM" id="MobiDB-lite"/>
    </source>
</evidence>
<evidence type="ECO:0000313" key="2">
    <source>
        <dbReference type="EMBL" id="KAL1593627.1"/>
    </source>
</evidence>
<proteinExistence type="predicted"/>
<evidence type="ECO:0000313" key="3">
    <source>
        <dbReference type="Proteomes" id="UP001521222"/>
    </source>
</evidence>
<feature type="compositionally biased region" description="Polar residues" evidence="1">
    <location>
        <begin position="368"/>
        <end position="393"/>
    </location>
</feature>
<name>A0ABR3QNA7_9PLEO</name>
<feature type="compositionally biased region" description="Polar residues" evidence="1">
    <location>
        <begin position="427"/>
        <end position="445"/>
    </location>
</feature>
<feature type="compositionally biased region" description="Polar residues" evidence="1">
    <location>
        <begin position="33"/>
        <end position="44"/>
    </location>
</feature>
<feature type="compositionally biased region" description="Basic and acidic residues" evidence="1">
    <location>
        <begin position="149"/>
        <end position="158"/>
    </location>
</feature>
<dbReference type="EMBL" id="JAKIXB020000039">
    <property type="protein sequence ID" value="KAL1593627.1"/>
    <property type="molecule type" value="Genomic_DNA"/>
</dbReference>
<feature type="region of interest" description="Disordered" evidence="1">
    <location>
        <begin position="128"/>
        <end position="158"/>
    </location>
</feature>
<dbReference type="Proteomes" id="UP001521222">
    <property type="component" value="Unassembled WGS sequence"/>
</dbReference>
<reference evidence="2 3" key="1">
    <citation type="submission" date="2024-02" db="EMBL/GenBank/DDBJ databases">
        <title>De novo assembly and annotation of 12 fungi associated with fruit tree decline syndrome in Ontario, Canada.</title>
        <authorList>
            <person name="Sulman M."/>
            <person name="Ellouze W."/>
            <person name="Ilyukhin E."/>
        </authorList>
    </citation>
    <scope>NUCLEOTIDE SEQUENCE [LARGE SCALE GENOMIC DNA]</scope>
    <source>
        <strain evidence="2 3">M97-236</strain>
    </source>
</reference>
<keyword evidence="3" id="KW-1185">Reference proteome</keyword>
<protein>
    <submittedName>
        <fullName evidence="2">Uncharacterized protein</fullName>
    </submittedName>
</protein>
<accession>A0ABR3QNA7</accession>